<comment type="caution">
    <text evidence="3">The sequence shown here is derived from an EMBL/GenBank/DDBJ whole genome shotgun (WGS) entry which is preliminary data.</text>
</comment>
<dbReference type="SUPFAM" id="SSF56601">
    <property type="entry name" value="beta-lactamase/transpeptidase-like"/>
    <property type="match status" value="1"/>
</dbReference>
<dbReference type="AlphaFoldDB" id="A0AA38XW13"/>
<dbReference type="InterPro" id="IPR050789">
    <property type="entry name" value="Diverse_Enzym_Activities"/>
</dbReference>
<evidence type="ECO:0000259" key="2">
    <source>
        <dbReference type="Pfam" id="PF00144"/>
    </source>
</evidence>
<protein>
    <recommendedName>
        <fullName evidence="2">Beta-lactamase-related domain-containing protein</fullName>
    </recommendedName>
</protein>
<evidence type="ECO:0000313" key="3">
    <source>
        <dbReference type="EMBL" id="KAJ9625310.1"/>
    </source>
</evidence>
<evidence type="ECO:0000256" key="1">
    <source>
        <dbReference type="SAM" id="MobiDB-lite"/>
    </source>
</evidence>
<gene>
    <name evidence="3" type="ORF">H2204_010556</name>
</gene>
<dbReference type="EMBL" id="JAPDRN010000089">
    <property type="protein sequence ID" value="KAJ9625310.1"/>
    <property type="molecule type" value="Genomic_DNA"/>
</dbReference>
<name>A0AA38XW13_9EURO</name>
<dbReference type="Gene3D" id="3.40.710.10">
    <property type="entry name" value="DD-peptidase/beta-lactamase superfamily"/>
    <property type="match status" value="1"/>
</dbReference>
<reference evidence="3" key="1">
    <citation type="submission" date="2022-10" db="EMBL/GenBank/DDBJ databases">
        <title>Culturing micro-colonial fungi from biological soil crusts in the Mojave desert and describing Neophaeococcomyces mojavensis, and introducing the new genera and species Taxawa tesnikishii.</title>
        <authorList>
            <person name="Kurbessoian T."/>
            <person name="Stajich J.E."/>
        </authorList>
    </citation>
    <scope>NUCLEOTIDE SEQUENCE</scope>
    <source>
        <strain evidence="3">TK_35</strain>
    </source>
</reference>
<dbReference type="InterPro" id="IPR001466">
    <property type="entry name" value="Beta-lactam-related"/>
</dbReference>
<sequence>MPAAILYIRQQDRAARFMYMTADTYACVDGMQEAVAVGAGPAHAAAQRTPMHTIISERTAASPSRPMRHLRRWLGVSLLCVAASASAADDLQARIAQALQGTTTPAMGVLVIRDGKIAEQAVSGVRRNDEKVAVSTGDAWMIGSTGKPITVAMIARLVEQGVLKWDAPLSTMLPDLAAQMQPAYRNVTLVQLLSHRAGLPENLTDGTALDAFFTDTRALPVQREAYIKAALSEAPVHPPGTEFAYSNSGFLIAAVIAERATGKDVETLIQREVFQPLQMAGAGFGPTTAGQPLGHRGGKPVTRAPQKADDGVPPIYTAAGNLHMRLQDLAMFAIDQLAGSHGKGTLLTPASYTLMQSAQPGSPSGLDWGVQPSIAGRQGPVLVHGGSDGNWLAWVVLFPAQNSGVIAIANAAEDMGADTATMGVLGGLFAELAPAVTPAAK</sequence>
<accession>A0AA38XW13</accession>
<dbReference type="PANTHER" id="PTHR43283">
    <property type="entry name" value="BETA-LACTAMASE-RELATED"/>
    <property type="match status" value="1"/>
</dbReference>
<organism evidence="3">
    <name type="scientific">Knufia peltigerae</name>
    <dbReference type="NCBI Taxonomy" id="1002370"/>
    <lineage>
        <taxon>Eukaryota</taxon>
        <taxon>Fungi</taxon>
        <taxon>Dikarya</taxon>
        <taxon>Ascomycota</taxon>
        <taxon>Pezizomycotina</taxon>
        <taxon>Eurotiomycetes</taxon>
        <taxon>Chaetothyriomycetidae</taxon>
        <taxon>Chaetothyriales</taxon>
        <taxon>Trichomeriaceae</taxon>
        <taxon>Knufia</taxon>
    </lineage>
</organism>
<feature type="region of interest" description="Disordered" evidence="1">
    <location>
        <begin position="291"/>
        <end position="312"/>
    </location>
</feature>
<dbReference type="InterPro" id="IPR012338">
    <property type="entry name" value="Beta-lactam/transpept-like"/>
</dbReference>
<dbReference type="Pfam" id="PF00144">
    <property type="entry name" value="Beta-lactamase"/>
    <property type="match status" value="1"/>
</dbReference>
<proteinExistence type="predicted"/>
<feature type="domain" description="Beta-lactamase-related" evidence="2">
    <location>
        <begin position="92"/>
        <end position="414"/>
    </location>
</feature>